<proteinExistence type="predicted"/>
<comment type="caution">
    <text evidence="1">The sequence shown here is derived from an EMBL/GenBank/DDBJ whole genome shotgun (WGS) entry which is preliminary data.</text>
</comment>
<dbReference type="InterPro" id="IPR010298">
    <property type="entry name" value="YacP-like"/>
</dbReference>
<dbReference type="EMBL" id="PVWO01000621">
    <property type="protein sequence ID" value="PSB41586.1"/>
    <property type="molecule type" value="Genomic_DNA"/>
</dbReference>
<protein>
    <submittedName>
        <fullName evidence="1">RNA-binding protein</fullName>
    </submittedName>
</protein>
<keyword evidence="2" id="KW-1185">Reference proteome</keyword>
<gene>
    <name evidence="1" type="ORF">C7B77_27290</name>
</gene>
<evidence type="ECO:0000313" key="1">
    <source>
        <dbReference type="EMBL" id="PSB41586.1"/>
    </source>
</evidence>
<dbReference type="AlphaFoldDB" id="A0A2T1F9H6"/>
<sequence length="203" mass="22734">MPPSRKQAVLLVDGYNVIGAWTDLHDSVPQTNGQRRTKHNPLQSGSQADLEAARAKLVEALINYSAFEDYETKVVFDAYSRDAPAYCEVITPNLSIHYTDFLETADTFIEKFCAAFRHDLQYSASRLIVATSDRAQQLTAIGFGAEWISSLQLISNVDFSATRSKRRHRPQKQSSGRFLFNSLDPKAQARLSALRHGLPLDDT</sequence>
<dbReference type="CDD" id="cd10912">
    <property type="entry name" value="PIN_YacP-like"/>
    <property type="match status" value="1"/>
</dbReference>
<accession>A0A2T1F9H6</accession>
<dbReference type="PANTHER" id="PTHR34547:SF1">
    <property type="entry name" value="YACP-LIKE NYN DOMAIN PROTEIN"/>
    <property type="match status" value="1"/>
</dbReference>
<evidence type="ECO:0000313" key="2">
    <source>
        <dbReference type="Proteomes" id="UP000238937"/>
    </source>
</evidence>
<name>A0A2T1F9H6_9CYAN</name>
<dbReference type="RefSeq" id="WP_106312455.1">
    <property type="nucleotide sequence ID" value="NZ_PVWO01000621.1"/>
</dbReference>
<organism evidence="1 2">
    <name type="scientific">Chamaesiphon polymorphus CCALA 037</name>
    <dbReference type="NCBI Taxonomy" id="2107692"/>
    <lineage>
        <taxon>Bacteria</taxon>
        <taxon>Bacillati</taxon>
        <taxon>Cyanobacteriota</taxon>
        <taxon>Cyanophyceae</taxon>
        <taxon>Gomontiellales</taxon>
        <taxon>Chamaesiphonaceae</taxon>
        <taxon>Chamaesiphon</taxon>
    </lineage>
</organism>
<dbReference type="PANTHER" id="PTHR34547">
    <property type="entry name" value="YACP-LIKE NYN DOMAIN PROTEIN"/>
    <property type="match status" value="1"/>
</dbReference>
<dbReference type="Proteomes" id="UP000238937">
    <property type="component" value="Unassembled WGS sequence"/>
</dbReference>
<dbReference type="OrthoDB" id="9792160at2"/>
<dbReference type="Pfam" id="PF05991">
    <property type="entry name" value="NYN_YacP"/>
    <property type="match status" value="1"/>
</dbReference>
<reference evidence="1 2" key="1">
    <citation type="submission" date="2018-03" db="EMBL/GenBank/DDBJ databases">
        <title>The ancient ancestry and fast evolution of plastids.</title>
        <authorList>
            <person name="Moore K.R."/>
            <person name="Magnabosco C."/>
            <person name="Momper L."/>
            <person name="Gold D.A."/>
            <person name="Bosak T."/>
            <person name="Fournier G.P."/>
        </authorList>
    </citation>
    <scope>NUCLEOTIDE SEQUENCE [LARGE SCALE GENOMIC DNA]</scope>
    <source>
        <strain evidence="1 2">CCALA 037</strain>
    </source>
</reference>